<keyword evidence="2 6" id="KW-0732">Signal</keyword>
<dbReference type="AlphaFoldDB" id="A0A3G5BIC4"/>
<reference evidence="8" key="1">
    <citation type="journal article" date="2018" name="Toxins">
        <title>Buzz kill: function and proteomic composition of venom from the giant assassin fly Dolopus genitalis (Diptera: Asilidae).</title>
        <authorList>
            <person name="Walker A.A."/>
            <person name="Dobson J."/>
            <person name="Jin J."/>
            <person name="Robinson S.D."/>
            <person name="Herzig V."/>
            <person name="Vetter I."/>
            <person name="King G.F."/>
            <person name="Fry B.G."/>
        </authorList>
    </citation>
    <scope>NUCLEOTIDE SEQUENCE</scope>
    <source>
        <strain evidence="8">U-Asilidin15-Dg14</strain>
        <tissue evidence="8">Venom/thoracic glands</tissue>
    </source>
</reference>
<evidence type="ECO:0000256" key="1">
    <source>
        <dbReference type="ARBA" id="ARBA00022669"/>
    </source>
</evidence>
<organism evidence="8">
    <name type="scientific">Dolopus genitalis</name>
    <name type="common">Giant Australian assassin fly</name>
    <name type="synonym">Asilus genitalis</name>
    <dbReference type="NCBI Taxonomy" id="2488630"/>
    <lineage>
        <taxon>Eukaryota</taxon>
        <taxon>Metazoa</taxon>
        <taxon>Ecdysozoa</taxon>
        <taxon>Arthropoda</taxon>
        <taxon>Hexapoda</taxon>
        <taxon>Insecta</taxon>
        <taxon>Pterygota</taxon>
        <taxon>Neoptera</taxon>
        <taxon>Endopterygota</taxon>
        <taxon>Diptera</taxon>
        <taxon>Brachycera</taxon>
        <taxon>Muscomorpha</taxon>
        <taxon>Asiloidea</taxon>
        <taxon>Asilidae</taxon>
        <taxon>Asilinae</taxon>
        <taxon>Dolopus</taxon>
    </lineage>
</organism>
<evidence type="ECO:0000256" key="6">
    <source>
        <dbReference type="SAM" id="SignalP"/>
    </source>
</evidence>
<feature type="domain" description="Chitin-binding type-2" evidence="7">
    <location>
        <begin position="20"/>
        <end position="78"/>
    </location>
</feature>
<keyword evidence="4" id="KW-1015">Disulfide bond</keyword>
<dbReference type="Pfam" id="PF01607">
    <property type="entry name" value="CBM_14"/>
    <property type="match status" value="1"/>
</dbReference>
<keyword evidence="3" id="KW-0677">Repeat</keyword>
<dbReference type="PANTHER" id="PTHR23301:SF0">
    <property type="entry name" value="CHITIN-BINDING TYPE-2 DOMAIN-CONTAINING PROTEIN-RELATED"/>
    <property type="match status" value="1"/>
</dbReference>
<dbReference type="InterPro" id="IPR036508">
    <property type="entry name" value="Chitin-bd_dom_sf"/>
</dbReference>
<dbReference type="SUPFAM" id="SSF57625">
    <property type="entry name" value="Invertebrate chitin-binding proteins"/>
    <property type="match status" value="1"/>
</dbReference>
<dbReference type="EMBL" id="MK075132">
    <property type="protein sequence ID" value="AYV99535.1"/>
    <property type="molecule type" value="mRNA"/>
</dbReference>
<dbReference type="InterPro" id="IPR002557">
    <property type="entry name" value="Chitin-bd_dom"/>
</dbReference>
<dbReference type="SMART" id="SM00494">
    <property type="entry name" value="ChtBD2"/>
    <property type="match status" value="1"/>
</dbReference>
<dbReference type="PANTHER" id="PTHR23301">
    <property type="entry name" value="CHITIN BINDING PERITROPHIN-A"/>
    <property type="match status" value="1"/>
</dbReference>
<feature type="signal peptide" evidence="6">
    <location>
        <begin position="1"/>
        <end position="20"/>
    </location>
</feature>
<evidence type="ECO:0000256" key="5">
    <source>
        <dbReference type="ARBA" id="ARBA00023180"/>
    </source>
</evidence>
<accession>A0A3G5BIC4</accession>
<dbReference type="InterPro" id="IPR051940">
    <property type="entry name" value="Chitin_bind-dev_reg"/>
</dbReference>
<evidence type="ECO:0000256" key="4">
    <source>
        <dbReference type="ARBA" id="ARBA00023157"/>
    </source>
</evidence>
<keyword evidence="1" id="KW-0147">Chitin-binding</keyword>
<name>A0A3G5BIC4_DOLGE</name>
<dbReference type="Gene3D" id="2.170.140.10">
    <property type="entry name" value="Chitin binding domain"/>
    <property type="match status" value="1"/>
</dbReference>
<dbReference type="GO" id="GO:0005576">
    <property type="term" value="C:extracellular region"/>
    <property type="evidence" value="ECO:0007669"/>
    <property type="project" value="InterPro"/>
</dbReference>
<dbReference type="PROSITE" id="PS50940">
    <property type="entry name" value="CHIT_BIND_II"/>
    <property type="match status" value="1"/>
</dbReference>
<evidence type="ECO:0000256" key="2">
    <source>
        <dbReference type="ARBA" id="ARBA00022729"/>
    </source>
</evidence>
<dbReference type="GO" id="GO:0008061">
    <property type="term" value="F:chitin binding"/>
    <property type="evidence" value="ECO:0007669"/>
    <property type="project" value="UniProtKB-KW"/>
</dbReference>
<feature type="chain" id="PRO_5018111704" evidence="6">
    <location>
        <begin position="21"/>
        <end position="78"/>
    </location>
</feature>
<sequence length="78" mass="8967">MSRLIILLFSVIFLVAIVNGRECPTVENEKDIAVHLPHKDCSKYYACVKGKKIERKCPRGLLFNKTLQVCDFPERVKC</sequence>
<evidence type="ECO:0000256" key="3">
    <source>
        <dbReference type="ARBA" id="ARBA00022737"/>
    </source>
</evidence>
<evidence type="ECO:0000313" key="8">
    <source>
        <dbReference type="EMBL" id="AYV99535.1"/>
    </source>
</evidence>
<keyword evidence="5" id="KW-0325">Glycoprotein</keyword>
<evidence type="ECO:0000259" key="7">
    <source>
        <dbReference type="PROSITE" id="PS50940"/>
    </source>
</evidence>
<proteinExistence type="evidence at transcript level"/>
<protein>
    <submittedName>
        <fullName evidence="8">Venom polypeptide</fullName>
    </submittedName>
</protein>